<keyword evidence="3" id="KW-0804">Transcription</keyword>
<dbReference type="GO" id="GO:0003700">
    <property type="term" value="F:DNA-binding transcription factor activity"/>
    <property type="evidence" value="ECO:0007669"/>
    <property type="project" value="InterPro"/>
</dbReference>
<dbReference type="Proteomes" id="UP000324927">
    <property type="component" value="Unassembled WGS sequence"/>
</dbReference>
<dbReference type="GO" id="GO:0005829">
    <property type="term" value="C:cytosol"/>
    <property type="evidence" value="ECO:0007669"/>
    <property type="project" value="TreeGrafter"/>
</dbReference>
<evidence type="ECO:0000259" key="4">
    <source>
        <dbReference type="PROSITE" id="PS01124"/>
    </source>
</evidence>
<evidence type="ECO:0000256" key="1">
    <source>
        <dbReference type="ARBA" id="ARBA00023015"/>
    </source>
</evidence>
<dbReference type="RefSeq" id="WP_149231556.1">
    <property type="nucleotide sequence ID" value="NZ_JALJXJ010000005.1"/>
</dbReference>
<reference evidence="5 6" key="1">
    <citation type="submission" date="2019-08" db="EMBL/GenBank/DDBJ databases">
        <authorList>
            <person name="Grouzdev D."/>
            <person name="Tikhonova E."/>
            <person name="Kravchenko I."/>
        </authorList>
    </citation>
    <scope>NUCLEOTIDE SEQUENCE [LARGE SCALE GENOMIC DNA]</scope>
    <source>
        <strain evidence="5 6">59b</strain>
    </source>
</reference>
<comment type="caution">
    <text evidence="5">The sequence shown here is derived from an EMBL/GenBank/DDBJ whole genome shotgun (WGS) entry which is preliminary data.</text>
</comment>
<name>A0A5A9GP96_AZOLI</name>
<keyword evidence="6" id="KW-1185">Reference proteome</keyword>
<dbReference type="EMBL" id="VTTN01000004">
    <property type="protein sequence ID" value="KAA0596160.1"/>
    <property type="molecule type" value="Genomic_DNA"/>
</dbReference>
<gene>
    <name evidence="5" type="ORF">FZ942_13410</name>
</gene>
<dbReference type="PROSITE" id="PS01124">
    <property type="entry name" value="HTH_ARAC_FAMILY_2"/>
    <property type="match status" value="1"/>
</dbReference>
<keyword evidence="1" id="KW-0805">Transcription regulation</keyword>
<dbReference type="GO" id="GO:0000976">
    <property type="term" value="F:transcription cis-regulatory region binding"/>
    <property type="evidence" value="ECO:0007669"/>
    <property type="project" value="TreeGrafter"/>
</dbReference>
<evidence type="ECO:0000313" key="6">
    <source>
        <dbReference type="Proteomes" id="UP000324927"/>
    </source>
</evidence>
<dbReference type="AlphaFoldDB" id="A0A5A9GP96"/>
<dbReference type="SUPFAM" id="SSF46689">
    <property type="entry name" value="Homeodomain-like"/>
    <property type="match status" value="1"/>
</dbReference>
<dbReference type="PRINTS" id="PR00032">
    <property type="entry name" value="HTHARAC"/>
</dbReference>
<dbReference type="PANTHER" id="PTHR47894:SF4">
    <property type="entry name" value="HTH-TYPE TRANSCRIPTIONAL REGULATOR GADX"/>
    <property type="match status" value="1"/>
</dbReference>
<feature type="domain" description="HTH araC/xylS-type" evidence="4">
    <location>
        <begin position="242"/>
        <end position="341"/>
    </location>
</feature>
<dbReference type="PANTHER" id="PTHR47894">
    <property type="entry name" value="HTH-TYPE TRANSCRIPTIONAL REGULATOR GADX"/>
    <property type="match status" value="1"/>
</dbReference>
<dbReference type="InterPro" id="IPR018060">
    <property type="entry name" value="HTH_AraC"/>
</dbReference>
<organism evidence="5 6">
    <name type="scientific">Azospirillum lipoferum</name>
    <dbReference type="NCBI Taxonomy" id="193"/>
    <lineage>
        <taxon>Bacteria</taxon>
        <taxon>Pseudomonadati</taxon>
        <taxon>Pseudomonadota</taxon>
        <taxon>Alphaproteobacteria</taxon>
        <taxon>Rhodospirillales</taxon>
        <taxon>Azospirillaceae</taxon>
        <taxon>Azospirillum</taxon>
    </lineage>
</organism>
<dbReference type="InterPro" id="IPR032687">
    <property type="entry name" value="AraC-type_N"/>
</dbReference>
<dbReference type="Gene3D" id="1.10.10.60">
    <property type="entry name" value="Homeodomain-like"/>
    <property type="match status" value="1"/>
</dbReference>
<dbReference type="OrthoDB" id="9805730at2"/>
<evidence type="ECO:0000256" key="2">
    <source>
        <dbReference type="ARBA" id="ARBA00023125"/>
    </source>
</evidence>
<dbReference type="Pfam" id="PF12625">
    <property type="entry name" value="Arabinose_bd"/>
    <property type="match status" value="1"/>
</dbReference>
<keyword evidence="2" id="KW-0238">DNA-binding</keyword>
<sequence length="345" mass="38062">MQPSAPYDREPKAWAAIVQPLVDALKRRGQSPDALLERFGLSESLLADPYREIPLRSYVAAFESAATQVGDPNLGLFAARDVTPFTLGPLGLLFISSPTIGAALKGFTDYIGMVQQGTTSSVVREGDACVFRYRIEDTRIVRRRQDAEHSLALVTTLMRAMAGQGWRPLEVHFEHSAPPNRQPHEAFFGAPLYFDQGVNALVFPATTLSIAGNLMDLRVGSIVEHHLRTLHERAMPVRSIEDEVRRLMADHLPDGSRFDVATAARAVGVSARTLQRVLHNSGGSFAAIKQDKRRSLAETYLTDTRLSVTEIAHILGYADGACFTRACRRWFGCTPSAYRKAAQTR</sequence>
<dbReference type="InterPro" id="IPR020449">
    <property type="entry name" value="Tscrpt_reg_AraC-type_HTH"/>
</dbReference>
<dbReference type="Pfam" id="PF12833">
    <property type="entry name" value="HTH_18"/>
    <property type="match status" value="1"/>
</dbReference>
<dbReference type="InterPro" id="IPR009057">
    <property type="entry name" value="Homeodomain-like_sf"/>
</dbReference>
<evidence type="ECO:0000256" key="3">
    <source>
        <dbReference type="ARBA" id="ARBA00023163"/>
    </source>
</evidence>
<proteinExistence type="predicted"/>
<accession>A0A5A9GP96</accession>
<evidence type="ECO:0000313" key="5">
    <source>
        <dbReference type="EMBL" id="KAA0596160.1"/>
    </source>
</evidence>
<protein>
    <submittedName>
        <fullName evidence="5">AraC family transcriptional regulator</fullName>
    </submittedName>
</protein>
<dbReference type="SMART" id="SM00342">
    <property type="entry name" value="HTH_ARAC"/>
    <property type="match status" value="1"/>
</dbReference>